<sequence>METLHETRCPCIKDVLEVKKSPPREESHEVINAWELMEGLDEEVVVKNSKISPKSRAFLRGFGDIDARSPLKFLNQMSSPRKYKKFGGKENKGRANGANGVDFSPKTEEEFKPVVRSTASWKAFEKSCLKKKYRSRKWCLQHHFRARNSQEAETMLELFEKNALQLEEGKLEFYLMGSRRPPRVAALGSVS</sequence>
<evidence type="ECO:0000313" key="2">
    <source>
        <dbReference type="Proteomes" id="UP000823775"/>
    </source>
</evidence>
<proteinExistence type="predicted"/>
<reference evidence="1 2" key="1">
    <citation type="journal article" date="2021" name="BMC Genomics">
        <title>Datura genome reveals duplications of psychoactive alkaloid biosynthetic genes and high mutation rate following tissue culture.</title>
        <authorList>
            <person name="Rajewski A."/>
            <person name="Carter-House D."/>
            <person name="Stajich J."/>
            <person name="Litt A."/>
        </authorList>
    </citation>
    <scope>NUCLEOTIDE SEQUENCE [LARGE SCALE GENOMIC DNA]</scope>
    <source>
        <strain evidence="1">AR-01</strain>
    </source>
</reference>
<comment type="caution">
    <text evidence="1">The sequence shown here is derived from an EMBL/GenBank/DDBJ whole genome shotgun (WGS) entry which is preliminary data.</text>
</comment>
<organism evidence="1 2">
    <name type="scientific">Datura stramonium</name>
    <name type="common">Jimsonweed</name>
    <name type="synonym">Common thornapple</name>
    <dbReference type="NCBI Taxonomy" id="4076"/>
    <lineage>
        <taxon>Eukaryota</taxon>
        <taxon>Viridiplantae</taxon>
        <taxon>Streptophyta</taxon>
        <taxon>Embryophyta</taxon>
        <taxon>Tracheophyta</taxon>
        <taxon>Spermatophyta</taxon>
        <taxon>Magnoliopsida</taxon>
        <taxon>eudicotyledons</taxon>
        <taxon>Gunneridae</taxon>
        <taxon>Pentapetalae</taxon>
        <taxon>asterids</taxon>
        <taxon>lamiids</taxon>
        <taxon>Solanales</taxon>
        <taxon>Solanaceae</taxon>
        <taxon>Solanoideae</taxon>
        <taxon>Datureae</taxon>
        <taxon>Datura</taxon>
    </lineage>
</organism>
<dbReference type="EMBL" id="JACEIK010000218">
    <property type="protein sequence ID" value="MCD7452659.1"/>
    <property type="molecule type" value="Genomic_DNA"/>
</dbReference>
<accession>A0ABS8S0U3</accession>
<name>A0ABS8S0U3_DATST</name>
<dbReference type="Proteomes" id="UP000823775">
    <property type="component" value="Unassembled WGS sequence"/>
</dbReference>
<gene>
    <name evidence="1" type="ORF">HAX54_017719</name>
</gene>
<evidence type="ECO:0000313" key="1">
    <source>
        <dbReference type="EMBL" id="MCD7452659.1"/>
    </source>
</evidence>
<protein>
    <submittedName>
        <fullName evidence="1">Uncharacterized protein</fullName>
    </submittedName>
</protein>
<keyword evidence="2" id="KW-1185">Reference proteome</keyword>